<dbReference type="OrthoDB" id="411085at2759"/>
<dbReference type="EMBL" id="CAJNNV010013829">
    <property type="protein sequence ID" value="CAE8602086.1"/>
    <property type="molecule type" value="Genomic_DNA"/>
</dbReference>
<dbReference type="PANTHER" id="PTHR45761:SF1">
    <property type="entry name" value="EXTENDED SYNAPTOTAGMIN-LIKE PROTEIN 2, ISOFORM C"/>
    <property type="match status" value="1"/>
</dbReference>
<feature type="domain" description="C2" evidence="2">
    <location>
        <begin position="189"/>
        <end position="310"/>
    </location>
</feature>
<evidence type="ECO:0000259" key="2">
    <source>
        <dbReference type="PROSITE" id="PS50004"/>
    </source>
</evidence>
<sequence>MIQLYHPGPGGHGGGSQSSRAPAPFQPPPLSPPSLLDGFPEPERVERRKAQYLQSLEEQVRQHVNTVTQKHKANLEFLRSRNDQAKRNAIATVDQALLKTEMELDRRHDEQLLSLQQAAMRMKFDLAKEAGQLTLEYHSRQTKEKLNYLDYELHMRYFEAAHAEQPRHPGLTSQPPLSLTLQASRPYARLPLPEAPGSVPPALTGGTLFLVIHAGHNLMNSDTGLLGDVSDPYVVVRLGQQEHTTPVINNDLNPVWSDSNQFTLAVSSGDKLLDLEVMNSNVFRSDGLGRTSLDFRALPPGIWHRRRELLKDGGQGELEYDVHWAPR</sequence>
<dbReference type="PROSITE" id="PS50004">
    <property type="entry name" value="C2"/>
    <property type="match status" value="1"/>
</dbReference>
<dbReference type="Pfam" id="PF00168">
    <property type="entry name" value="C2"/>
    <property type="match status" value="1"/>
</dbReference>
<organism evidence="3 4">
    <name type="scientific">Polarella glacialis</name>
    <name type="common">Dinoflagellate</name>
    <dbReference type="NCBI Taxonomy" id="89957"/>
    <lineage>
        <taxon>Eukaryota</taxon>
        <taxon>Sar</taxon>
        <taxon>Alveolata</taxon>
        <taxon>Dinophyceae</taxon>
        <taxon>Suessiales</taxon>
        <taxon>Suessiaceae</taxon>
        <taxon>Polarella</taxon>
    </lineage>
</organism>
<evidence type="ECO:0000256" key="1">
    <source>
        <dbReference type="SAM" id="MobiDB-lite"/>
    </source>
</evidence>
<dbReference type="PANTHER" id="PTHR45761">
    <property type="entry name" value="EXTENDED SYNAPTOTAGMIN-LIKE PROTEIN 2, ISOFORM C"/>
    <property type="match status" value="1"/>
</dbReference>
<dbReference type="Gene3D" id="2.60.40.150">
    <property type="entry name" value="C2 domain"/>
    <property type="match status" value="1"/>
</dbReference>
<evidence type="ECO:0000313" key="3">
    <source>
        <dbReference type="EMBL" id="CAE8602086.1"/>
    </source>
</evidence>
<dbReference type="SMART" id="SM00239">
    <property type="entry name" value="C2"/>
    <property type="match status" value="1"/>
</dbReference>
<reference evidence="3" key="1">
    <citation type="submission" date="2021-02" db="EMBL/GenBank/DDBJ databases">
        <authorList>
            <person name="Dougan E. K."/>
            <person name="Rhodes N."/>
            <person name="Thang M."/>
            <person name="Chan C."/>
        </authorList>
    </citation>
    <scope>NUCLEOTIDE SEQUENCE</scope>
</reference>
<evidence type="ECO:0000313" key="4">
    <source>
        <dbReference type="Proteomes" id="UP000654075"/>
    </source>
</evidence>
<dbReference type="InterPro" id="IPR035892">
    <property type="entry name" value="C2_domain_sf"/>
</dbReference>
<feature type="region of interest" description="Disordered" evidence="1">
    <location>
        <begin position="1"/>
        <end position="40"/>
    </location>
</feature>
<comment type="caution">
    <text evidence="3">The sequence shown here is derived from an EMBL/GenBank/DDBJ whole genome shotgun (WGS) entry which is preliminary data.</text>
</comment>
<dbReference type="Proteomes" id="UP000654075">
    <property type="component" value="Unassembled WGS sequence"/>
</dbReference>
<protein>
    <recommendedName>
        <fullName evidence="2">C2 domain-containing protein</fullName>
    </recommendedName>
</protein>
<dbReference type="SUPFAM" id="SSF49562">
    <property type="entry name" value="C2 domain (Calcium/lipid-binding domain, CaLB)"/>
    <property type="match status" value="1"/>
</dbReference>
<proteinExistence type="predicted"/>
<dbReference type="AlphaFoldDB" id="A0A813ESS3"/>
<name>A0A813ESS3_POLGL</name>
<keyword evidence="4" id="KW-1185">Reference proteome</keyword>
<gene>
    <name evidence="3" type="ORF">PGLA1383_LOCUS20341</name>
</gene>
<dbReference type="InterPro" id="IPR051634">
    <property type="entry name" value="Extended_Synaptotagmin"/>
</dbReference>
<dbReference type="InterPro" id="IPR000008">
    <property type="entry name" value="C2_dom"/>
</dbReference>
<accession>A0A813ESS3</accession>